<dbReference type="PANTHER" id="PTHR44846">
    <property type="entry name" value="MANNOSYL-D-GLYCERATE TRANSPORT/METABOLISM SYSTEM REPRESSOR MNGR-RELATED"/>
    <property type="match status" value="1"/>
</dbReference>
<dbReference type="Gene3D" id="1.10.10.10">
    <property type="entry name" value="Winged helix-like DNA-binding domain superfamily/Winged helix DNA-binding domain"/>
    <property type="match status" value="1"/>
</dbReference>
<dbReference type="EMBL" id="JBKBDD010000024">
    <property type="protein sequence ID" value="MFN6548467.1"/>
    <property type="molecule type" value="Genomic_DNA"/>
</dbReference>
<evidence type="ECO:0000256" key="3">
    <source>
        <dbReference type="ARBA" id="ARBA00023163"/>
    </source>
</evidence>
<evidence type="ECO:0000313" key="5">
    <source>
        <dbReference type="EMBL" id="MFN6548467.1"/>
    </source>
</evidence>
<evidence type="ECO:0000256" key="1">
    <source>
        <dbReference type="ARBA" id="ARBA00023015"/>
    </source>
</evidence>
<sequence>MKGRHVLQLDGIDKTDDRPPYRQIAAVLRAAIESHQFAAGERLPSEADLIEHFGVARMTVRQAVQELRGEGLVVSEHGRGVFVQARPPIRRLASDRFARRHRDEGKAAFSVEAEKSGYSPRVDSITVRRQKPGSLVAERLRVPVSDDVVVRSRRYLADGQPIETAVSYIPVAFAAGTAIEQTDTGPGGIYARLEESGHVLARFTEEVGARMPTPDERRVLNIGLGVPVLTVLRTAYDVNDVAVEVCDTVKVAPSYLLEYEFSAR</sequence>
<reference evidence="5 6" key="1">
    <citation type="submission" date="2024-12" db="EMBL/GenBank/DDBJ databases">
        <title>The coexistence of Mycolicibacterium septicum and Mycolicibacterium nivoides in clinical samples.</title>
        <authorList>
            <person name="Wang C."/>
            <person name="Feng Y."/>
            <person name="Zong Z."/>
        </authorList>
    </citation>
    <scope>NUCLEOTIDE SEQUENCE [LARGE SCALE GENOMIC DNA]</scope>
    <source>
        <strain evidence="5 6">120309</strain>
    </source>
</reference>
<proteinExistence type="predicted"/>
<keyword evidence="2" id="KW-0238">DNA-binding</keyword>
<dbReference type="RefSeq" id="WP_345979047.1">
    <property type="nucleotide sequence ID" value="NZ_JBKBDD010000024.1"/>
</dbReference>
<keyword evidence="1" id="KW-0805">Transcription regulation</keyword>
<dbReference type="PRINTS" id="PR00035">
    <property type="entry name" value="HTHGNTR"/>
</dbReference>
<feature type="domain" description="HTH gntR-type" evidence="4">
    <location>
        <begin position="18"/>
        <end position="86"/>
    </location>
</feature>
<dbReference type="Gene3D" id="3.40.1410.10">
    <property type="entry name" value="Chorismate lyase-like"/>
    <property type="match status" value="1"/>
</dbReference>
<dbReference type="InterPro" id="IPR036390">
    <property type="entry name" value="WH_DNA-bd_sf"/>
</dbReference>
<dbReference type="InterPro" id="IPR000524">
    <property type="entry name" value="Tscrpt_reg_HTH_GntR"/>
</dbReference>
<dbReference type="InterPro" id="IPR036388">
    <property type="entry name" value="WH-like_DNA-bd_sf"/>
</dbReference>
<evidence type="ECO:0000256" key="2">
    <source>
        <dbReference type="ARBA" id="ARBA00023125"/>
    </source>
</evidence>
<dbReference type="PANTHER" id="PTHR44846:SF17">
    <property type="entry name" value="GNTR-FAMILY TRANSCRIPTIONAL REGULATOR"/>
    <property type="match status" value="1"/>
</dbReference>
<gene>
    <name evidence="5" type="ORF">ACK4CT_35420</name>
</gene>
<evidence type="ECO:0000313" key="6">
    <source>
        <dbReference type="Proteomes" id="UP001635816"/>
    </source>
</evidence>
<dbReference type="SMART" id="SM00866">
    <property type="entry name" value="UTRA"/>
    <property type="match status" value="1"/>
</dbReference>
<keyword evidence="6" id="KW-1185">Reference proteome</keyword>
<dbReference type="CDD" id="cd07377">
    <property type="entry name" value="WHTH_GntR"/>
    <property type="match status" value="1"/>
</dbReference>
<dbReference type="SUPFAM" id="SSF46785">
    <property type="entry name" value="Winged helix' DNA-binding domain"/>
    <property type="match status" value="1"/>
</dbReference>
<dbReference type="PROSITE" id="PS50949">
    <property type="entry name" value="HTH_GNTR"/>
    <property type="match status" value="1"/>
</dbReference>
<comment type="caution">
    <text evidence="5">The sequence shown here is derived from an EMBL/GenBank/DDBJ whole genome shotgun (WGS) entry which is preliminary data.</text>
</comment>
<dbReference type="Pfam" id="PF00392">
    <property type="entry name" value="GntR"/>
    <property type="match status" value="1"/>
</dbReference>
<dbReference type="Pfam" id="PF07702">
    <property type="entry name" value="UTRA"/>
    <property type="match status" value="1"/>
</dbReference>
<evidence type="ECO:0000259" key="4">
    <source>
        <dbReference type="PROSITE" id="PS50949"/>
    </source>
</evidence>
<dbReference type="InterPro" id="IPR011663">
    <property type="entry name" value="UTRA"/>
</dbReference>
<dbReference type="Proteomes" id="UP001635816">
    <property type="component" value="Unassembled WGS sequence"/>
</dbReference>
<accession>A0ABW9LKP1</accession>
<keyword evidence="3" id="KW-0804">Transcription</keyword>
<dbReference type="SUPFAM" id="SSF64288">
    <property type="entry name" value="Chorismate lyase-like"/>
    <property type="match status" value="1"/>
</dbReference>
<organism evidence="5 6">
    <name type="scientific">Mycolicibacterium nivoides</name>
    <dbReference type="NCBI Taxonomy" id="2487344"/>
    <lineage>
        <taxon>Bacteria</taxon>
        <taxon>Bacillati</taxon>
        <taxon>Actinomycetota</taxon>
        <taxon>Actinomycetes</taxon>
        <taxon>Mycobacteriales</taxon>
        <taxon>Mycobacteriaceae</taxon>
        <taxon>Mycolicibacterium</taxon>
    </lineage>
</organism>
<dbReference type="SMART" id="SM00345">
    <property type="entry name" value="HTH_GNTR"/>
    <property type="match status" value="1"/>
</dbReference>
<dbReference type="InterPro" id="IPR028978">
    <property type="entry name" value="Chorismate_lyase_/UTRA_dom_sf"/>
</dbReference>
<dbReference type="InterPro" id="IPR050679">
    <property type="entry name" value="Bact_HTH_transcr_reg"/>
</dbReference>
<name>A0ABW9LKP1_9MYCO</name>
<protein>
    <submittedName>
        <fullName evidence="5">GntR family transcriptional regulator</fullName>
    </submittedName>
</protein>